<organism evidence="3 4">
    <name type="scientific">Bifidobacterium bohemicum DSM 22767</name>
    <dbReference type="NCBI Taxonomy" id="1437606"/>
    <lineage>
        <taxon>Bacteria</taxon>
        <taxon>Bacillati</taxon>
        <taxon>Actinomycetota</taxon>
        <taxon>Actinomycetes</taxon>
        <taxon>Bifidobacteriales</taxon>
        <taxon>Bifidobacteriaceae</taxon>
        <taxon>Bifidobacterium</taxon>
    </lineage>
</organism>
<dbReference type="PANTHER" id="PTHR12598:SF0">
    <property type="entry name" value="COPPER HOMEOSTASIS PROTEIN CUTC HOMOLOG"/>
    <property type="match status" value="1"/>
</dbReference>
<proteinExistence type="inferred from homology"/>
<sequence>MTPEGSGTPAMDDGAFMHRPALEIAVQDLDGARIAAEAGADRVELCAALGATGGITPGAGLIGCCAQAGVPLGVQVLIRPRAGDFVFSDEEKRVQLAEIGPALAAGASGVVVGGVDEEGEIDVPFARDLIDEAHAQAERLGRGVDVTFHRAFDVVSDRRESLETLISLGYTRVLTSGGAPSASEGCDELRRLVGWSAGRIQIMAGGGATPSALPFLVEAGVDAVHLSAKVVTHSAGGPGGGGAEAVVERTDPPTVRAAVAAVRQVRNRNC</sequence>
<dbReference type="EMBL" id="JGYP01000002">
    <property type="protein sequence ID" value="KFI45808.1"/>
    <property type="molecule type" value="Genomic_DNA"/>
</dbReference>
<dbReference type="GO" id="GO:0005737">
    <property type="term" value="C:cytoplasm"/>
    <property type="evidence" value="ECO:0007669"/>
    <property type="project" value="UniProtKB-SubCell"/>
</dbReference>
<evidence type="ECO:0000313" key="4">
    <source>
        <dbReference type="Proteomes" id="UP000029096"/>
    </source>
</evidence>
<evidence type="ECO:0000313" key="3">
    <source>
        <dbReference type="EMBL" id="KFI45808.1"/>
    </source>
</evidence>
<keyword evidence="4" id="KW-1185">Reference proteome</keyword>
<dbReference type="InterPro" id="IPR036822">
    <property type="entry name" value="CutC-like_dom_sf"/>
</dbReference>
<evidence type="ECO:0000256" key="1">
    <source>
        <dbReference type="ARBA" id="ARBA00007768"/>
    </source>
</evidence>
<dbReference type="InterPro" id="IPR005627">
    <property type="entry name" value="CutC-like"/>
</dbReference>
<dbReference type="PANTHER" id="PTHR12598">
    <property type="entry name" value="COPPER HOMEOSTASIS PROTEIN CUTC"/>
    <property type="match status" value="1"/>
</dbReference>
<comment type="caution">
    <text evidence="3">The sequence shown here is derived from an EMBL/GenBank/DDBJ whole genome shotgun (WGS) entry which is preliminary data.</text>
</comment>
<dbReference type="Gene3D" id="3.20.20.380">
    <property type="entry name" value="Copper homeostasis (CutC) domain"/>
    <property type="match status" value="1"/>
</dbReference>
<dbReference type="HAMAP" id="MF_00795">
    <property type="entry name" value="CutC"/>
    <property type="match status" value="1"/>
</dbReference>
<dbReference type="Pfam" id="PF03932">
    <property type="entry name" value="CutC"/>
    <property type="match status" value="1"/>
</dbReference>
<gene>
    <name evidence="2" type="primary">cutC</name>
    <name evidence="3" type="ORF">BBOH_0611</name>
</gene>
<accession>A0A086ZH08</accession>
<comment type="caution">
    <text evidence="2">Once thought to be involved in copper homeostasis, experiments in E.coli have shown this is not the case.</text>
</comment>
<dbReference type="RefSeq" id="WP_237743130.1">
    <property type="nucleotide sequence ID" value="NZ_JDUS01000012.1"/>
</dbReference>
<reference evidence="3 4" key="1">
    <citation type="submission" date="2014-03" db="EMBL/GenBank/DDBJ databases">
        <title>Genomics of Bifidobacteria.</title>
        <authorList>
            <person name="Ventura M."/>
            <person name="Milani C."/>
            <person name="Lugli G.A."/>
        </authorList>
    </citation>
    <scope>NUCLEOTIDE SEQUENCE [LARGE SCALE GENOMIC DNA]</scope>
    <source>
        <strain evidence="3 4">DSM 22767</strain>
    </source>
</reference>
<dbReference type="STRING" id="1437606.BBOH_0611"/>
<dbReference type="eggNOG" id="COG3142">
    <property type="taxonomic scope" value="Bacteria"/>
</dbReference>
<protein>
    <recommendedName>
        <fullName evidence="2">PF03932 family protein CutC</fullName>
    </recommendedName>
</protein>
<dbReference type="AlphaFoldDB" id="A0A086ZH08"/>
<keyword evidence="2" id="KW-0963">Cytoplasm</keyword>
<evidence type="ECO:0000256" key="2">
    <source>
        <dbReference type="HAMAP-Rule" id="MF_00795"/>
    </source>
</evidence>
<name>A0A086ZH08_9BIFI</name>
<comment type="similarity">
    <text evidence="1 2">Belongs to the CutC family.</text>
</comment>
<dbReference type="Proteomes" id="UP000029096">
    <property type="component" value="Unassembled WGS sequence"/>
</dbReference>
<dbReference type="SUPFAM" id="SSF110395">
    <property type="entry name" value="CutC-like"/>
    <property type="match status" value="1"/>
</dbReference>
<comment type="subcellular location">
    <subcellularLocation>
        <location evidence="2">Cytoplasm</location>
    </subcellularLocation>
</comment>
<dbReference type="GO" id="GO:0005507">
    <property type="term" value="F:copper ion binding"/>
    <property type="evidence" value="ECO:0007669"/>
    <property type="project" value="TreeGrafter"/>
</dbReference>